<proteinExistence type="predicted"/>
<accession>A0A024ULA8</accession>
<feature type="compositionally biased region" description="Acidic residues" evidence="1">
    <location>
        <begin position="1964"/>
        <end position="1992"/>
    </location>
</feature>
<name>A0A024ULA8_9STRA</name>
<gene>
    <name evidence="2" type="ORF">H310_02840</name>
</gene>
<feature type="compositionally biased region" description="Polar residues" evidence="1">
    <location>
        <begin position="1858"/>
        <end position="1867"/>
    </location>
</feature>
<dbReference type="InterPro" id="IPR036322">
    <property type="entry name" value="WD40_repeat_dom_sf"/>
</dbReference>
<dbReference type="Gene3D" id="2.130.10.10">
    <property type="entry name" value="YVTN repeat-like/Quinoprotein amine dehydrogenase"/>
    <property type="match status" value="1"/>
</dbReference>
<dbReference type="EMBL" id="KI913955">
    <property type="protein sequence ID" value="ETW06652.1"/>
    <property type="molecule type" value="Genomic_DNA"/>
</dbReference>
<feature type="region of interest" description="Disordered" evidence="1">
    <location>
        <begin position="2415"/>
        <end position="2449"/>
    </location>
</feature>
<dbReference type="SUPFAM" id="SSF50978">
    <property type="entry name" value="WD40 repeat-like"/>
    <property type="match status" value="2"/>
</dbReference>
<protein>
    <submittedName>
        <fullName evidence="2">Uncharacterized protein</fullName>
    </submittedName>
</protein>
<evidence type="ECO:0000256" key="1">
    <source>
        <dbReference type="SAM" id="MobiDB-lite"/>
    </source>
</evidence>
<dbReference type="VEuPathDB" id="FungiDB:H310_02840"/>
<dbReference type="eggNOG" id="ENOG502QVGF">
    <property type="taxonomic scope" value="Eukaryota"/>
</dbReference>
<feature type="region of interest" description="Disordered" evidence="1">
    <location>
        <begin position="1773"/>
        <end position="1812"/>
    </location>
</feature>
<dbReference type="RefSeq" id="XP_008864727.1">
    <property type="nucleotide sequence ID" value="XM_008866505.1"/>
</dbReference>
<feature type="region of interest" description="Disordered" evidence="1">
    <location>
        <begin position="1594"/>
        <end position="1613"/>
    </location>
</feature>
<dbReference type="STRING" id="157072.A0A024ULA8"/>
<feature type="region of interest" description="Disordered" evidence="1">
    <location>
        <begin position="1833"/>
        <end position="1869"/>
    </location>
</feature>
<reference evidence="2" key="1">
    <citation type="submission" date="2013-12" db="EMBL/GenBank/DDBJ databases">
        <title>The Genome Sequence of Aphanomyces invadans NJM9701.</title>
        <authorList>
            <consortium name="The Broad Institute Genomics Platform"/>
            <person name="Russ C."/>
            <person name="Tyler B."/>
            <person name="van West P."/>
            <person name="Dieguez-Uribeondo J."/>
            <person name="Young S.K."/>
            <person name="Zeng Q."/>
            <person name="Gargeya S."/>
            <person name="Fitzgerald M."/>
            <person name="Abouelleil A."/>
            <person name="Alvarado L."/>
            <person name="Chapman S.B."/>
            <person name="Gainer-Dewar J."/>
            <person name="Goldberg J."/>
            <person name="Griggs A."/>
            <person name="Gujja S."/>
            <person name="Hansen M."/>
            <person name="Howarth C."/>
            <person name="Imamovic A."/>
            <person name="Ireland A."/>
            <person name="Larimer J."/>
            <person name="McCowan C."/>
            <person name="Murphy C."/>
            <person name="Pearson M."/>
            <person name="Poon T.W."/>
            <person name="Priest M."/>
            <person name="Roberts A."/>
            <person name="Saif S."/>
            <person name="Shea T."/>
            <person name="Sykes S."/>
            <person name="Wortman J."/>
            <person name="Nusbaum C."/>
            <person name="Birren B."/>
        </authorList>
    </citation>
    <scope>NUCLEOTIDE SEQUENCE [LARGE SCALE GENOMIC DNA]</scope>
    <source>
        <strain evidence="2">NJM9701</strain>
    </source>
</reference>
<dbReference type="OrthoDB" id="167420at2759"/>
<feature type="region of interest" description="Disordered" evidence="1">
    <location>
        <begin position="1939"/>
        <end position="2065"/>
    </location>
</feature>
<dbReference type="InterPro" id="IPR001680">
    <property type="entry name" value="WD40_rpt"/>
</dbReference>
<dbReference type="SMART" id="SM00320">
    <property type="entry name" value="WD40"/>
    <property type="match status" value="3"/>
</dbReference>
<evidence type="ECO:0000313" key="2">
    <source>
        <dbReference type="EMBL" id="ETW06652.1"/>
    </source>
</evidence>
<sequence>MPHEVHRMPKRYASNMHDTLQHRHELLCCPGIPVRAVCYDTVRHHILTYTSYDMPPSPSKNPLIPNPIMTEHSVRLYSLKREIKRRRLFQDDVAQFAPNAVKMQMMFSRATDVFVCVYTMLRDDVCGIEILEPATLDKLYLFRGGGANLIQCAALEDEKSDLLVCSEFPVVNNKQAFVYVIEVWGLARKSTATDKDSLSPIDVQPRPSLAPSKHQVTMFTASPNRVFGVVIPKPTEDSALDRDQQLTSLVAWDRGTRQIIKVQNGFDNAQRLTALQLSKCAQWLFSGHWNGSLNIWNVGYSLSRLYQIGPGGKPYKCLRGECLHVGGLTSILPQPKIDNDNSTEMEMDIFTTGKDACVQQHRFRTVLHGEGDIDVQFDKLGEFDPVARVGGKGKAPRVFCVPVAVEMGHFTEHLLLVAARDIVHVLKIQTLAESVLALQQNAHYSPLTFVHTAISQPISPPIAAALASDNTVTVLSLPSATSSQTVTPCLPSASISALIVHEHYIILGWSTGAVHVYDNLKFVGSAQDPTFTTSVTSIVVMNIPVWKARKPLAHESMWGGKLRSSKALAPLPRTNDAEAGTTCIFAASGDGFVLAWRLPSFQSAVVAEATVTWRGHSATIQSLLPFSIGENHHALVSIASNGLIKVWSVNPMADAAPPLLSQYAVPSRANGAVTATCLLEQDDHIHLFVCGFENGSIAIHQVDSHIQGARVWDMNWTLLAAADPHQRRVSCIRSVPHPGQLNPPSNIVMHCSFASASFDGHVIVWALDGVHQVLHERRYFEFHGPVLDAFVHDESLIVTLPNELCRVKYVSSLRAATFGEKPARHLHPITLPTETHGATAETAMANESRLQHIECHIAIHDRDKSLPEACPDSLSLAYPATQSPSDHDVMAEAIREFLASTHSEHQFDDEHAILLSATDLRRVYKIWRALSPATTAAFSGKRLAQFLSSNHLLPASKLTWAQAVDALTWCNTAPSTSSAAAVHRRYDAMGQTKRLVSFNSLGEKSVASVSVASARTAPQPCRPVASVPSHTVDPRVDVPTTLKRAIFLPRELQRFWRDDSCWCTGELVLPSQQAVDRDDPVRRPRCPTCRKRLHVVAPDSMLPVRSVLSTIHHVYKSAQLEKEHQQSWHNISLGPLTYALFKPKYGMPAVVEHKLEWFFISVAVYSPSYDAIRAFGQCCDIFHATPAVPPWLMHLYVDGYYWLQAHGLVTLGDPMPGAHHTYGVDVAHGEKHACWEMVSTDACRMCCQHLLVYPHVPPKFVANVLDASDAKAIRGNVEMHAFLVEWISEWEATSVAFARSERDLFGPRTMASMADELTKLRTLLECFIYYDRRRDGCVDHHTFGTIILGMLALWPPVDDACDVAEHIQGLVNRYQDHERDGAVCYLDMFSLLYVVALKAHKYLPFPDILDFSWGYKLELDDAYRGNVVAFMQNYMFQEPPAGVLDVGKLNGGSSQSWHRHSTGTFHWKHTVVAGPDAVDSALRMEHLAVHVGHPALRERAEQHDAKPSKHDVPPGPYIPDGVLPTNSHALDAALLRELIDTTVATTTATSPVPRRSVDNIAERPRSLETKPTIVGAKTFSTLYVQFPDTAPFKTMSTGSRTAQPVRRRAPRDNVSSIESVEVDGSPAHVHRAWQATTDGRALDVAAPGVESRRTGSTSFSNHVSIGTSRTLTSRDDPFVPTMDTVKSMDLAGAVADSQDDGSVGAQVLSCDVAPVGEVISPHLDKSDDVVTSGVAEAPSVGGFHPDSTRVDSDHDDDVQLVDVDAYIPADDLHTHAPQSATPLPCQAASSTDSSPRVPTGSRRNMAASLQAERQESMHVLQFALTDLHASDRGSASVQTGRSIPGPCTDSYRSPLATPGNSSPSSRVDNIPHNLELDSLIQVAAVVDPFLDAIVLPLPPSMLDCLTSPLQTCLGLGKACAAPVQLTRVYSIVEKHEVQPHAATSSSANPSHHGGRSDVATTELESIESDDEDGGTSDGESSDEEDDDGDVGETDINGVDTVEPTMISRDDASQHRPKSDAESTPSTETRATGTNAIEHTNIVDAQRHKARAQRPDMMAAPGKQPEVAPIVATSTEAIKRREFLFSYPVQLNVHDLYKARSRLHAPQWTPQDASDEEDDDAMTHVTTYDDSAFTDDGVIAAGDVCLSPRLDQNITSRWARVFESAELDIHTQLTDAFDAVQVDAAASSPRHGLANAEAAADASSAASIRWKTKRRTSIFRTDRATREACCHPTPLVLGESITDIVHSNQVRHYVYVNSIPDGIITFKLTCSNDAVDLFVACSTTAPCSTDCDWRSTATSTHEKRVVIYPTDKAIQAHRMLYVAVGGLDGSDVNAPFALCAMSSGHAVSTSRSIDHVDRLITQFHALANLVAKDMDNSNQNNDKGDEYLSLTQHYATIANQSMGRRGTIEMVHESIQNEDDDDAPPPVAARDDGQPVESTSAPPPSTTSDDIHAFEVLLERLTKVNASPSDAIPTTPGDDTFRDAASVEDAVDVVDENAALRSMVQTMVAARLADNNAHTTRPAPKRKLRRQRTPHVVAYSMAGGGHSM</sequence>
<dbReference type="GeneID" id="20079890"/>
<dbReference type="InterPro" id="IPR015943">
    <property type="entry name" value="WD40/YVTN_repeat-like_dom_sf"/>
</dbReference>
<organism evidence="2">
    <name type="scientific">Aphanomyces invadans</name>
    <dbReference type="NCBI Taxonomy" id="157072"/>
    <lineage>
        <taxon>Eukaryota</taxon>
        <taxon>Sar</taxon>
        <taxon>Stramenopiles</taxon>
        <taxon>Oomycota</taxon>
        <taxon>Saprolegniomycetes</taxon>
        <taxon>Saprolegniales</taxon>
        <taxon>Verrucalvaceae</taxon>
        <taxon>Aphanomyces</taxon>
    </lineage>
</organism>
<feature type="compositionally biased region" description="Polar residues" evidence="1">
    <location>
        <begin position="2021"/>
        <end position="2037"/>
    </location>
</feature>
<feature type="compositionally biased region" description="Polar residues" evidence="1">
    <location>
        <begin position="1776"/>
        <end position="1796"/>
    </location>
</feature>
<feature type="compositionally biased region" description="Basic and acidic residues" evidence="1">
    <location>
        <begin position="2007"/>
        <end position="2020"/>
    </location>
</feature>